<gene>
    <name evidence="1" type="ORF">GCM10007418_05890</name>
</gene>
<reference evidence="2" key="1">
    <citation type="journal article" date="2019" name="Int. J. Syst. Evol. Microbiol.">
        <title>The Global Catalogue of Microorganisms (GCM) 10K type strain sequencing project: providing services to taxonomists for standard genome sequencing and annotation.</title>
        <authorList>
            <consortium name="The Broad Institute Genomics Platform"/>
            <consortium name="The Broad Institute Genome Sequencing Center for Infectious Disease"/>
            <person name="Wu L."/>
            <person name="Ma J."/>
        </authorList>
    </citation>
    <scope>NUCLEOTIDE SEQUENCE [LARGE SCALE GENOMIC DNA]</scope>
    <source>
        <strain evidence="2">CGMCC 1.12482</strain>
    </source>
</reference>
<dbReference type="EMBL" id="BMFF01000001">
    <property type="protein sequence ID" value="GGC89031.1"/>
    <property type="molecule type" value="Genomic_DNA"/>
</dbReference>
<evidence type="ECO:0000313" key="2">
    <source>
        <dbReference type="Proteomes" id="UP000638188"/>
    </source>
</evidence>
<proteinExistence type="predicted"/>
<organism evidence="1 2">
    <name type="scientific">Halopseudomonas salina</name>
    <dbReference type="NCBI Taxonomy" id="1323744"/>
    <lineage>
        <taxon>Bacteria</taxon>
        <taxon>Pseudomonadati</taxon>
        <taxon>Pseudomonadota</taxon>
        <taxon>Gammaproteobacteria</taxon>
        <taxon>Pseudomonadales</taxon>
        <taxon>Pseudomonadaceae</taxon>
        <taxon>Halopseudomonas</taxon>
    </lineage>
</organism>
<comment type="caution">
    <text evidence="1">The sequence shown here is derived from an EMBL/GenBank/DDBJ whole genome shotgun (WGS) entry which is preliminary data.</text>
</comment>
<name>A0ABQ1P1W3_9GAMM</name>
<accession>A0ABQ1P1W3</accession>
<protein>
    <recommendedName>
        <fullName evidence="3">Transposase</fullName>
    </recommendedName>
</protein>
<evidence type="ECO:0008006" key="3">
    <source>
        <dbReference type="Google" id="ProtNLM"/>
    </source>
</evidence>
<dbReference type="Proteomes" id="UP000638188">
    <property type="component" value="Unassembled WGS sequence"/>
</dbReference>
<keyword evidence="2" id="KW-1185">Reference proteome</keyword>
<sequence>MDHLLWLRSQGLRLNTRIDQCGRPVRLFLTIGIDQLWVAIGQRCQRRQQTD</sequence>
<evidence type="ECO:0000313" key="1">
    <source>
        <dbReference type="EMBL" id="GGC89031.1"/>
    </source>
</evidence>